<evidence type="ECO:0000313" key="2">
    <source>
        <dbReference type="Proteomes" id="UP000034881"/>
    </source>
</evidence>
<evidence type="ECO:0000313" key="1">
    <source>
        <dbReference type="EMBL" id="KKR41278.1"/>
    </source>
</evidence>
<dbReference type="EMBL" id="LBYB01000015">
    <property type="protein sequence ID" value="KKR41278.1"/>
    <property type="molecule type" value="Genomic_DNA"/>
</dbReference>
<dbReference type="Proteomes" id="UP000034881">
    <property type="component" value="Unassembled WGS sequence"/>
</dbReference>
<gene>
    <name evidence="1" type="ORF">UT77_C0015G0022</name>
</gene>
<reference evidence="1 2" key="1">
    <citation type="journal article" date="2015" name="Nature">
        <title>rRNA introns, odd ribosomes, and small enigmatic genomes across a large radiation of phyla.</title>
        <authorList>
            <person name="Brown C.T."/>
            <person name="Hug L.A."/>
            <person name="Thomas B.C."/>
            <person name="Sharon I."/>
            <person name="Castelle C.J."/>
            <person name="Singh A."/>
            <person name="Wilkins M.J."/>
            <person name="Williams K.H."/>
            <person name="Banfield J.F."/>
        </authorList>
    </citation>
    <scope>NUCLEOTIDE SEQUENCE [LARGE SCALE GENOMIC DNA]</scope>
</reference>
<organism evidence="1 2">
    <name type="scientific">Candidatus Daviesbacteria bacterium GW2011_GWC2_40_12</name>
    <dbReference type="NCBI Taxonomy" id="1618431"/>
    <lineage>
        <taxon>Bacteria</taxon>
        <taxon>Candidatus Daviesiibacteriota</taxon>
    </lineage>
</organism>
<accession>A0A0G0QMC3</accession>
<name>A0A0G0QMC3_9BACT</name>
<sequence>MSFAIKERVLAGVGLAGLTFLGTFLDTGCVGVSVIQTPGPKPEAVGRGPAPQEQLLVPDLGLRIDEAGFLNIAQQGPRWGLLPEVVNMDKSGCPKWSPGICVAQYSANFTVAINGPMAEFMYKQSQLTSPIRPVKIIFEEIWQEINKKEHVSGSTNITVDEKEIHILMSLKASAWEVFKELERRNLPLDYFEGALSYKLSRYFVHEAGHAGAEVKKLAKPGRLIPDTDVAESTHPQVYAFDARYDQLYRQAEAKKIAEGALIFGAQPKGAINLLALRNQLYQEARAKGME</sequence>
<comment type="caution">
    <text evidence="1">The sequence shown here is derived from an EMBL/GenBank/DDBJ whole genome shotgun (WGS) entry which is preliminary data.</text>
</comment>
<dbReference type="AlphaFoldDB" id="A0A0G0QMC3"/>
<proteinExistence type="predicted"/>
<protein>
    <submittedName>
        <fullName evidence="1">Uncharacterized protein</fullName>
    </submittedName>
</protein>